<reference evidence="1" key="1">
    <citation type="journal article" date="2019" name="bioRxiv">
        <title>The Genome of the Zebra Mussel, Dreissena polymorpha: A Resource for Invasive Species Research.</title>
        <authorList>
            <person name="McCartney M.A."/>
            <person name="Auch B."/>
            <person name="Kono T."/>
            <person name="Mallez S."/>
            <person name="Zhang Y."/>
            <person name="Obille A."/>
            <person name="Becker A."/>
            <person name="Abrahante J.E."/>
            <person name="Garbe J."/>
            <person name="Badalamenti J.P."/>
            <person name="Herman A."/>
            <person name="Mangelson H."/>
            <person name="Liachko I."/>
            <person name="Sullivan S."/>
            <person name="Sone E.D."/>
            <person name="Koren S."/>
            <person name="Silverstein K.A.T."/>
            <person name="Beckman K.B."/>
            <person name="Gohl D.M."/>
        </authorList>
    </citation>
    <scope>NUCLEOTIDE SEQUENCE</scope>
    <source>
        <strain evidence="1">Duluth1</strain>
        <tissue evidence="1">Whole animal</tissue>
    </source>
</reference>
<dbReference type="AlphaFoldDB" id="A0A9D4HZC1"/>
<keyword evidence="2" id="KW-1185">Reference proteome</keyword>
<reference evidence="1" key="2">
    <citation type="submission" date="2020-11" db="EMBL/GenBank/DDBJ databases">
        <authorList>
            <person name="McCartney M.A."/>
            <person name="Auch B."/>
            <person name="Kono T."/>
            <person name="Mallez S."/>
            <person name="Becker A."/>
            <person name="Gohl D.M."/>
            <person name="Silverstein K.A.T."/>
            <person name="Koren S."/>
            <person name="Bechman K.B."/>
            <person name="Herman A."/>
            <person name="Abrahante J.E."/>
            <person name="Garbe J."/>
        </authorList>
    </citation>
    <scope>NUCLEOTIDE SEQUENCE</scope>
    <source>
        <strain evidence="1">Duluth1</strain>
        <tissue evidence="1">Whole animal</tissue>
    </source>
</reference>
<organism evidence="1 2">
    <name type="scientific">Dreissena polymorpha</name>
    <name type="common">Zebra mussel</name>
    <name type="synonym">Mytilus polymorpha</name>
    <dbReference type="NCBI Taxonomy" id="45954"/>
    <lineage>
        <taxon>Eukaryota</taxon>
        <taxon>Metazoa</taxon>
        <taxon>Spiralia</taxon>
        <taxon>Lophotrochozoa</taxon>
        <taxon>Mollusca</taxon>
        <taxon>Bivalvia</taxon>
        <taxon>Autobranchia</taxon>
        <taxon>Heteroconchia</taxon>
        <taxon>Euheterodonta</taxon>
        <taxon>Imparidentia</taxon>
        <taxon>Neoheterodontei</taxon>
        <taxon>Myida</taxon>
        <taxon>Dreissenoidea</taxon>
        <taxon>Dreissenidae</taxon>
        <taxon>Dreissena</taxon>
    </lineage>
</organism>
<protein>
    <submittedName>
        <fullName evidence="1">Uncharacterized protein</fullName>
    </submittedName>
</protein>
<comment type="caution">
    <text evidence="1">The sequence shown here is derived from an EMBL/GenBank/DDBJ whole genome shotgun (WGS) entry which is preliminary data.</text>
</comment>
<accession>A0A9D4HZC1</accession>
<evidence type="ECO:0000313" key="1">
    <source>
        <dbReference type="EMBL" id="KAH3738383.1"/>
    </source>
</evidence>
<sequence>MGQRVGVEFNGKKCYPLSSKHKSSYFYNINKEILKRVQENLYFGITLSEDMEWKTFITNITKRANSTLEFLRRNLSHCP</sequence>
<name>A0A9D4HZC1_DREPO</name>
<gene>
    <name evidence="1" type="ORF">DPMN_045017</name>
</gene>
<proteinExistence type="predicted"/>
<dbReference type="Proteomes" id="UP000828390">
    <property type="component" value="Unassembled WGS sequence"/>
</dbReference>
<dbReference type="EMBL" id="JAIWYP010000011">
    <property type="protein sequence ID" value="KAH3738383.1"/>
    <property type="molecule type" value="Genomic_DNA"/>
</dbReference>
<evidence type="ECO:0000313" key="2">
    <source>
        <dbReference type="Proteomes" id="UP000828390"/>
    </source>
</evidence>